<dbReference type="SMART" id="SM00478">
    <property type="entry name" value="ENDO3c"/>
    <property type="match status" value="1"/>
</dbReference>
<keyword evidence="6 12" id="KW-0408">Iron</keyword>
<dbReference type="FunFam" id="1.10.1670.10:FF:000001">
    <property type="entry name" value="Endonuclease III"/>
    <property type="match status" value="1"/>
</dbReference>
<evidence type="ECO:0000259" key="13">
    <source>
        <dbReference type="SMART" id="SM00478"/>
    </source>
</evidence>
<dbReference type="GO" id="GO:0003677">
    <property type="term" value="F:DNA binding"/>
    <property type="evidence" value="ECO:0007669"/>
    <property type="project" value="UniProtKB-UniRule"/>
</dbReference>
<keyword evidence="7 12" id="KW-0411">Iron-sulfur</keyword>
<keyword evidence="9 12" id="KW-0234">DNA repair</keyword>
<proteinExistence type="inferred from homology"/>
<evidence type="ECO:0000256" key="1">
    <source>
        <dbReference type="ARBA" id="ARBA00008343"/>
    </source>
</evidence>
<dbReference type="GO" id="GO:0140078">
    <property type="term" value="F:class I DNA-(apurinic or apyrimidinic site) endonuclease activity"/>
    <property type="evidence" value="ECO:0007669"/>
    <property type="project" value="UniProtKB-EC"/>
</dbReference>
<dbReference type="RefSeq" id="WP_149546120.1">
    <property type="nucleotide sequence ID" value="NZ_VTPS01000021.1"/>
</dbReference>
<reference evidence="14 15" key="1">
    <citation type="submission" date="2019-08" db="EMBL/GenBank/DDBJ databases">
        <title>Calorimonas adulescens gen. nov., sp. nov., an anaerobic thermophilic bacterium from Sakhalin hot spring.</title>
        <authorList>
            <person name="Khomyakova M.A."/>
            <person name="Merkel A.Y."/>
            <person name="Novikov A."/>
            <person name="Bonch-Osmolovskaya E.A."/>
            <person name="Slobodkin A.I."/>
        </authorList>
    </citation>
    <scope>NUCLEOTIDE SEQUENCE [LARGE SCALE GENOMIC DNA]</scope>
    <source>
        <strain evidence="14 15">A05MB</strain>
    </source>
</reference>
<keyword evidence="15" id="KW-1185">Reference proteome</keyword>
<keyword evidence="3 12" id="KW-0479">Metal-binding</keyword>
<evidence type="ECO:0000256" key="10">
    <source>
        <dbReference type="ARBA" id="ARBA00023239"/>
    </source>
</evidence>
<gene>
    <name evidence="12 14" type="primary">nth</name>
    <name evidence="14" type="ORF">FWJ32_11485</name>
</gene>
<dbReference type="InterPro" id="IPR005759">
    <property type="entry name" value="Nth"/>
</dbReference>
<dbReference type="NCBIfam" id="TIGR01083">
    <property type="entry name" value="nth"/>
    <property type="match status" value="1"/>
</dbReference>
<dbReference type="EC" id="4.2.99.18" evidence="12"/>
<accession>A0A5D8QC69</accession>
<evidence type="ECO:0000256" key="3">
    <source>
        <dbReference type="ARBA" id="ARBA00022723"/>
    </source>
</evidence>
<dbReference type="InterPro" id="IPR004036">
    <property type="entry name" value="Endonuclease-III-like_CS2"/>
</dbReference>
<keyword evidence="5 12" id="KW-0378">Hydrolase</keyword>
<dbReference type="HAMAP" id="MF_00942">
    <property type="entry name" value="Nth"/>
    <property type="match status" value="1"/>
</dbReference>
<dbReference type="GO" id="GO:0006285">
    <property type="term" value="P:base-excision repair, AP site formation"/>
    <property type="evidence" value="ECO:0007669"/>
    <property type="project" value="TreeGrafter"/>
</dbReference>
<evidence type="ECO:0000256" key="7">
    <source>
        <dbReference type="ARBA" id="ARBA00023014"/>
    </source>
</evidence>
<sequence>MKIFDILKKTYPDARTALNFSNPFELLIATILSAQCTDKRVNEVTRELFKWYRTPEDYLKLGQEELEKQIRSCGFYHNKAKNILETCRILVKEFGGKVPSNIDDLMKLPGVGRKTANVVMSNAFGIPAIGVDTHVFRVSHRLGLSDGKTPERVEEDLMALLPVEMWSLSHHLLIYHGRNICHSRKPQCDRCPVNSLCRYFLTIS</sequence>
<dbReference type="InterPro" id="IPR003265">
    <property type="entry name" value="HhH-GPD_domain"/>
</dbReference>
<dbReference type="Gene3D" id="1.10.340.30">
    <property type="entry name" value="Hypothetical protein, domain 2"/>
    <property type="match status" value="1"/>
</dbReference>
<keyword evidence="14" id="KW-0255">Endonuclease</keyword>
<keyword evidence="11 12" id="KW-0326">Glycosidase</keyword>
<dbReference type="SMART" id="SM00525">
    <property type="entry name" value="FES"/>
    <property type="match status" value="1"/>
</dbReference>
<evidence type="ECO:0000256" key="6">
    <source>
        <dbReference type="ARBA" id="ARBA00023004"/>
    </source>
</evidence>
<dbReference type="CDD" id="cd00056">
    <property type="entry name" value="ENDO3c"/>
    <property type="match status" value="1"/>
</dbReference>
<dbReference type="Gene3D" id="1.10.1670.10">
    <property type="entry name" value="Helix-hairpin-Helix base-excision DNA repair enzymes (C-terminal)"/>
    <property type="match status" value="1"/>
</dbReference>
<dbReference type="InterPro" id="IPR023170">
    <property type="entry name" value="HhH_base_excis_C"/>
</dbReference>
<evidence type="ECO:0000256" key="8">
    <source>
        <dbReference type="ARBA" id="ARBA00023125"/>
    </source>
</evidence>
<organism evidence="14 15">
    <name type="scientific">Calorimonas adulescens</name>
    <dbReference type="NCBI Taxonomy" id="2606906"/>
    <lineage>
        <taxon>Bacteria</taxon>
        <taxon>Bacillati</taxon>
        <taxon>Bacillota</taxon>
        <taxon>Clostridia</taxon>
        <taxon>Thermoanaerobacterales</taxon>
        <taxon>Thermoanaerobacteraceae</taxon>
        <taxon>Calorimonas</taxon>
    </lineage>
</organism>
<evidence type="ECO:0000256" key="4">
    <source>
        <dbReference type="ARBA" id="ARBA00022763"/>
    </source>
</evidence>
<protein>
    <recommendedName>
        <fullName evidence="12">Endonuclease III</fullName>
        <ecNumber evidence="12">4.2.99.18</ecNumber>
    </recommendedName>
    <alternativeName>
        <fullName evidence="12">DNA-(apurinic or apyrimidinic site) lyase</fullName>
    </alternativeName>
</protein>
<dbReference type="AlphaFoldDB" id="A0A5D8QC69"/>
<dbReference type="Pfam" id="PF00633">
    <property type="entry name" value="HHH"/>
    <property type="match status" value="1"/>
</dbReference>
<evidence type="ECO:0000256" key="12">
    <source>
        <dbReference type="HAMAP-Rule" id="MF_00942"/>
    </source>
</evidence>
<dbReference type="SUPFAM" id="SSF48150">
    <property type="entry name" value="DNA-glycosylase"/>
    <property type="match status" value="1"/>
</dbReference>
<feature type="binding site" evidence="12">
    <location>
        <position position="181"/>
    </location>
    <ligand>
        <name>[4Fe-4S] cluster</name>
        <dbReference type="ChEBI" id="CHEBI:49883"/>
    </ligand>
</feature>
<dbReference type="GO" id="GO:0019104">
    <property type="term" value="F:DNA N-glycosylase activity"/>
    <property type="evidence" value="ECO:0007669"/>
    <property type="project" value="UniProtKB-UniRule"/>
</dbReference>
<evidence type="ECO:0000313" key="14">
    <source>
        <dbReference type="EMBL" id="TZE80928.1"/>
    </source>
</evidence>
<comment type="similarity">
    <text evidence="1 12">Belongs to the Nth/MutY family.</text>
</comment>
<keyword evidence="10 12" id="KW-0456">Lyase</keyword>
<dbReference type="GO" id="GO:0051539">
    <property type="term" value="F:4 iron, 4 sulfur cluster binding"/>
    <property type="evidence" value="ECO:0007669"/>
    <property type="project" value="UniProtKB-UniRule"/>
</dbReference>
<dbReference type="PANTHER" id="PTHR10359:SF18">
    <property type="entry name" value="ENDONUCLEASE III"/>
    <property type="match status" value="1"/>
</dbReference>
<name>A0A5D8QC69_9THEO</name>
<dbReference type="InterPro" id="IPR003651">
    <property type="entry name" value="Endonuclease3_FeS-loop_motif"/>
</dbReference>
<comment type="cofactor">
    <cofactor evidence="12">
        <name>[4Fe-4S] cluster</name>
        <dbReference type="ChEBI" id="CHEBI:49883"/>
    </cofactor>
    <text evidence="12">Binds 1 [4Fe-4S] cluster.</text>
</comment>
<keyword evidence="8 12" id="KW-0238">DNA-binding</keyword>
<dbReference type="FunFam" id="1.10.340.30:FF:000001">
    <property type="entry name" value="Endonuclease III"/>
    <property type="match status" value="1"/>
</dbReference>
<dbReference type="EMBL" id="VTPS01000021">
    <property type="protein sequence ID" value="TZE80928.1"/>
    <property type="molecule type" value="Genomic_DNA"/>
</dbReference>
<dbReference type="InterPro" id="IPR000445">
    <property type="entry name" value="HhH_motif"/>
</dbReference>
<dbReference type="PROSITE" id="PS01155">
    <property type="entry name" value="ENDONUCLEASE_III_2"/>
    <property type="match status" value="1"/>
</dbReference>
<evidence type="ECO:0000256" key="9">
    <source>
        <dbReference type="ARBA" id="ARBA00023204"/>
    </source>
</evidence>
<evidence type="ECO:0000256" key="11">
    <source>
        <dbReference type="ARBA" id="ARBA00023295"/>
    </source>
</evidence>
<dbReference type="Pfam" id="PF00730">
    <property type="entry name" value="HhH-GPD"/>
    <property type="match status" value="1"/>
</dbReference>
<keyword evidence="2 12" id="KW-0004">4Fe-4S</keyword>
<feature type="binding site" evidence="12">
    <location>
        <position position="197"/>
    </location>
    <ligand>
        <name>[4Fe-4S] cluster</name>
        <dbReference type="ChEBI" id="CHEBI:49883"/>
    </ligand>
</feature>
<comment type="function">
    <text evidence="12">DNA repair enzyme that has both DNA N-glycosylase activity and AP-lyase activity. The DNA N-glycosylase activity releases various damaged pyrimidines from DNA by cleaving the N-glycosidic bond, leaving an AP (apurinic/apyrimidinic) site. The AP-lyase activity cleaves the phosphodiester bond 3' to the AP site by a beta-elimination, leaving a 3'-terminal unsaturated sugar and a product with a terminal 5'-phosphate.</text>
</comment>
<evidence type="ECO:0000313" key="15">
    <source>
        <dbReference type="Proteomes" id="UP000322976"/>
    </source>
</evidence>
<dbReference type="PIRSF" id="PIRSF001435">
    <property type="entry name" value="Nth"/>
    <property type="match status" value="1"/>
</dbReference>
<evidence type="ECO:0000256" key="2">
    <source>
        <dbReference type="ARBA" id="ARBA00022485"/>
    </source>
</evidence>
<keyword evidence="4 12" id="KW-0227">DNA damage</keyword>
<feature type="binding site" evidence="12">
    <location>
        <position position="188"/>
    </location>
    <ligand>
        <name>[4Fe-4S] cluster</name>
        <dbReference type="ChEBI" id="CHEBI:49883"/>
    </ligand>
</feature>
<dbReference type="GO" id="GO:0046872">
    <property type="term" value="F:metal ion binding"/>
    <property type="evidence" value="ECO:0007669"/>
    <property type="project" value="UniProtKB-KW"/>
</dbReference>
<comment type="catalytic activity">
    <reaction evidence="12">
        <text>2'-deoxyribonucleotide-(2'-deoxyribose 5'-phosphate)-2'-deoxyribonucleotide-DNA = a 3'-end 2'-deoxyribonucleotide-(2,3-dehydro-2,3-deoxyribose 5'-phosphate)-DNA + a 5'-end 5'-phospho-2'-deoxyribonucleoside-DNA + H(+)</text>
        <dbReference type="Rhea" id="RHEA:66592"/>
        <dbReference type="Rhea" id="RHEA-COMP:13180"/>
        <dbReference type="Rhea" id="RHEA-COMP:16897"/>
        <dbReference type="Rhea" id="RHEA-COMP:17067"/>
        <dbReference type="ChEBI" id="CHEBI:15378"/>
        <dbReference type="ChEBI" id="CHEBI:136412"/>
        <dbReference type="ChEBI" id="CHEBI:157695"/>
        <dbReference type="ChEBI" id="CHEBI:167181"/>
        <dbReference type="EC" id="4.2.99.18"/>
    </reaction>
</comment>
<dbReference type="Proteomes" id="UP000322976">
    <property type="component" value="Unassembled WGS sequence"/>
</dbReference>
<keyword evidence="14" id="KW-0540">Nuclease</keyword>
<feature type="domain" description="HhH-GPD" evidence="13">
    <location>
        <begin position="32"/>
        <end position="179"/>
    </location>
</feature>
<evidence type="ECO:0000256" key="5">
    <source>
        <dbReference type="ARBA" id="ARBA00022801"/>
    </source>
</evidence>
<feature type="binding site" evidence="12">
    <location>
        <position position="191"/>
    </location>
    <ligand>
        <name>[4Fe-4S] cluster</name>
        <dbReference type="ChEBI" id="CHEBI:49883"/>
    </ligand>
</feature>
<dbReference type="Pfam" id="PF10576">
    <property type="entry name" value="EndIII_4Fe-2S"/>
    <property type="match status" value="1"/>
</dbReference>
<dbReference type="InterPro" id="IPR011257">
    <property type="entry name" value="DNA_glycosylase"/>
</dbReference>
<dbReference type="PANTHER" id="PTHR10359">
    <property type="entry name" value="A/G-SPECIFIC ADENINE GLYCOSYLASE/ENDONUCLEASE III"/>
    <property type="match status" value="1"/>
</dbReference>
<comment type="caution">
    <text evidence="14">The sequence shown here is derived from an EMBL/GenBank/DDBJ whole genome shotgun (WGS) entry which is preliminary data.</text>
</comment>